<reference evidence="2" key="1">
    <citation type="submission" date="2016-10" db="EMBL/GenBank/DDBJ databases">
        <authorList>
            <person name="Varghese N."/>
            <person name="Submissions S."/>
        </authorList>
    </citation>
    <scope>NUCLEOTIDE SEQUENCE [LARGE SCALE GENOMIC DNA]</scope>
    <source>
        <strain evidence="2">DSM 13234</strain>
    </source>
</reference>
<dbReference type="Pfam" id="PF19620">
    <property type="entry name" value="DUF6125"/>
    <property type="match status" value="2"/>
</dbReference>
<evidence type="ECO:0008006" key="3">
    <source>
        <dbReference type="Google" id="ProtNLM"/>
    </source>
</evidence>
<gene>
    <name evidence="1" type="ORF">SAMN04244559_02131</name>
</gene>
<proteinExistence type="predicted"/>
<accession>A0A1H6HWR8</accession>
<protein>
    <recommendedName>
        <fullName evidence="3">Cytosolic protein</fullName>
    </recommendedName>
</protein>
<dbReference type="RefSeq" id="WP_074768366.1">
    <property type="nucleotide sequence ID" value="NZ_FNWO01000008.1"/>
</dbReference>
<dbReference type="Proteomes" id="UP000182983">
    <property type="component" value="Unassembled WGS sequence"/>
</dbReference>
<name>A0A1H6HWR8_MAGFU</name>
<organism evidence="1 2">
    <name type="scientific">Magnetospirillum fulvum</name>
    <name type="common">Rhodospirillum fulvum</name>
    <dbReference type="NCBI Taxonomy" id="1082"/>
    <lineage>
        <taxon>Bacteria</taxon>
        <taxon>Pseudomonadati</taxon>
        <taxon>Pseudomonadota</taxon>
        <taxon>Alphaproteobacteria</taxon>
        <taxon>Rhodospirillales</taxon>
        <taxon>Rhodospirillaceae</taxon>
        <taxon>Magnetospirillum</taxon>
    </lineage>
</organism>
<sequence length="240" mass="26511">MTPSDRPVAAAAIDAVRRTIVHYGLWFAHAVEQFGIERALEMEREAGDRASRIIIDRLCETMGVAVEDGLPAPLARMEPDAAQALLRALAVNWLAVDGVWFQAVEQREGLAAAKTVNDTCWSVFSPLEASRVKALAGLEDDGGLTALAEALRHRLYASINEQEILFEDSGALVMRMRKCRVQTARQRKGLTDYPCKSGGIVEYTTFAHTIDRRIACTCIACPPDPHPAEWVCSWRFTLAE</sequence>
<dbReference type="EMBL" id="FNWO01000008">
    <property type="protein sequence ID" value="SEH40382.1"/>
    <property type="molecule type" value="Genomic_DNA"/>
</dbReference>
<dbReference type="AlphaFoldDB" id="A0A1H6HWR8"/>
<dbReference type="OrthoDB" id="9793253at2"/>
<evidence type="ECO:0000313" key="1">
    <source>
        <dbReference type="EMBL" id="SEH40382.1"/>
    </source>
</evidence>
<evidence type="ECO:0000313" key="2">
    <source>
        <dbReference type="Proteomes" id="UP000182983"/>
    </source>
</evidence>
<keyword evidence="2" id="KW-1185">Reference proteome</keyword>